<dbReference type="Proteomes" id="UP000095767">
    <property type="component" value="Unassembled WGS sequence"/>
</dbReference>
<organism evidence="1 2">
    <name type="scientific">Dichanthelium oligosanthes</name>
    <dbReference type="NCBI Taxonomy" id="888268"/>
    <lineage>
        <taxon>Eukaryota</taxon>
        <taxon>Viridiplantae</taxon>
        <taxon>Streptophyta</taxon>
        <taxon>Embryophyta</taxon>
        <taxon>Tracheophyta</taxon>
        <taxon>Spermatophyta</taxon>
        <taxon>Magnoliopsida</taxon>
        <taxon>Liliopsida</taxon>
        <taxon>Poales</taxon>
        <taxon>Poaceae</taxon>
        <taxon>PACMAD clade</taxon>
        <taxon>Panicoideae</taxon>
        <taxon>Panicodae</taxon>
        <taxon>Paniceae</taxon>
        <taxon>Dichantheliinae</taxon>
        <taxon>Dichanthelium</taxon>
    </lineage>
</organism>
<dbReference type="EMBL" id="LWDX02060523">
    <property type="protein sequence ID" value="OEL17242.1"/>
    <property type="molecule type" value="Genomic_DNA"/>
</dbReference>
<accession>A0A1E5UWC9</accession>
<feature type="non-terminal residue" evidence="1">
    <location>
        <position position="1"/>
    </location>
</feature>
<sequence>LRIISSDEETIFMKQVANRVKNFVLYYDHDNHISNSNWENIVVNPVSYLPKVLSPRKVEHISSKEGEKLPSFYSNIQSSNVDAWLDARLDVGIEFDGSDGDGED</sequence>
<dbReference type="AlphaFoldDB" id="A0A1E5UWC9"/>
<protein>
    <submittedName>
        <fullName evidence="1">Uncharacterized protein</fullName>
    </submittedName>
</protein>
<dbReference type="OrthoDB" id="695469at2759"/>
<reference evidence="1 2" key="1">
    <citation type="submission" date="2016-09" db="EMBL/GenBank/DDBJ databases">
        <title>The draft genome of Dichanthelium oligosanthes: A C3 panicoid grass species.</title>
        <authorList>
            <person name="Studer A.J."/>
            <person name="Schnable J.C."/>
            <person name="Brutnell T.P."/>
        </authorList>
    </citation>
    <scope>NUCLEOTIDE SEQUENCE [LARGE SCALE GENOMIC DNA]</scope>
    <source>
        <strain evidence="2">cv. Kellogg 1175</strain>
        <tissue evidence="1">Leaf</tissue>
    </source>
</reference>
<proteinExistence type="predicted"/>
<gene>
    <name evidence="1" type="ORF">BAE44_0021739</name>
</gene>
<keyword evidence="2" id="KW-1185">Reference proteome</keyword>
<evidence type="ECO:0000313" key="1">
    <source>
        <dbReference type="EMBL" id="OEL17242.1"/>
    </source>
</evidence>
<evidence type="ECO:0000313" key="2">
    <source>
        <dbReference type="Proteomes" id="UP000095767"/>
    </source>
</evidence>
<name>A0A1E5UWC9_9POAL</name>
<dbReference type="STRING" id="888268.A0A1E5UWC9"/>
<comment type="caution">
    <text evidence="1">The sequence shown here is derived from an EMBL/GenBank/DDBJ whole genome shotgun (WGS) entry which is preliminary data.</text>
</comment>